<evidence type="ECO:0000256" key="6">
    <source>
        <dbReference type="ARBA" id="ARBA00022912"/>
    </source>
</evidence>
<dbReference type="GO" id="GO:0005737">
    <property type="term" value="C:cytoplasm"/>
    <property type="evidence" value="ECO:0007669"/>
    <property type="project" value="UniProtKB-SubCell"/>
</dbReference>
<dbReference type="PROSITE" id="PS00383">
    <property type="entry name" value="TYR_PHOSPHATASE_1"/>
    <property type="match status" value="1"/>
</dbReference>
<dbReference type="FunFam" id="3.90.190.10:FF:000056">
    <property type="entry name" value="Dual specificity phosphatase 12"/>
    <property type="match status" value="1"/>
</dbReference>
<evidence type="ECO:0000256" key="1">
    <source>
        <dbReference type="ARBA" id="ARBA00004123"/>
    </source>
</evidence>
<evidence type="ECO:0000313" key="15">
    <source>
        <dbReference type="EnsemblMetazoa" id="CapteP176337"/>
    </source>
</evidence>
<proteinExistence type="inferred from homology"/>
<dbReference type="HOGENOM" id="CLU_023312_1_0_1"/>
<comment type="catalytic activity">
    <reaction evidence="10">
        <text>O-phospho-L-tyrosyl-[protein] + H2O = L-tyrosyl-[protein] + phosphate</text>
        <dbReference type="Rhea" id="RHEA:10684"/>
        <dbReference type="Rhea" id="RHEA-COMP:10136"/>
        <dbReference type="Rhea" id="RHEA-COMP:20101"/>
        <dbReference type="ChEBI" id="CHEBI:15377"/>
        <dbReference type="ChEBI" id="CHEBI:43474"/>
        <dbReference type="ChEBI" id="CHEBI:46858"/>
        <dbReference type="ChEBI" id="CHEBI:61978"/>
        <dbReference type="EC" id="3.1.3.48"/>
    </reaction>
</comment>
<sequence>MERLLLGDIDDVSRPEKLVSLGVSHLLTLDRRPLPLADREAFTYKFVHALDMENVDLLSKISACVEFIESGRTSGGTVMVHCQAGQSRSAAVVLAYVMQKLDLSLEDAMTLVRKQRPQIGPNEGFMRQLELFEVMGNKVDLQSNHFKVYRLNLIAEKIQEGGDLAEVFSQLSTDPSQQPASDPHAVVYKCKKCRRLLFRHTSVMPHEVGVGDAAFDWRRKETASVEGASCTQSLFVEPVLWMQRDILTMEGKIGCPKCNAKLGSFNWFGERCPCGTWVTPAIHIQSNKVDKSQPRAPLKPP</sequence>
<evidence type="ECO:0000259" key="12">
    <source>
        <dbReference type="PROSITE" id="PS50054"/>
    </source>
</evidence>
<dbReference type="PIRSF" id="PIRSF000941">
    <property type="entry name" value="DUSP12"/>
    <property type="match status" value="1"/>
</dbReference>
<feature type="active site" description="Phosphocysteine intermediate" evidence="11">
    <location>
        <position position="82"/>
    </location>
</feature>
<name>R7VGF4_CAPTE</name>
<reference evidence="14 16" key="2">
    <citation type="journal article" date="2013" name="Nature">
        <title>Insights into bilaterian evolution from three spiralian genomes.</title>
        <authorList>
            <person name="Simakov O."/>
            <person name="Marletaz F."/>
            <person name="Cho S.J."/>
            <person name="Edsinger-Gonzales E."/>
            <person name="Havlak P."/>
            <person name="Hellsten U."/>
            <person name="Kuo D.H."/>
            <person name="Larsson T."/>
            <person name="Lv J."/>
            <person name="Arendt D."/>
            <person name="Savage R."/>
            <person name="Osoegawa K."/>
            <person name="de Jong P."/>
            <person name="Grimwood J."/>
            <person name="Chapman J.A."/>
            <person name="Shapiro H."/>
            <person name="Aerts A."/>
            <person name="Otillar R.P."/>
            <person name="Terry A.Y."/>
            <person name="Boore J.L."/>
            <person name="Grigoriev I.V."/>
            <person name="Lindberg D.R."/>
            <person name="Seaver E.C."/>
            <person name="Weisblat D.A."/>
            <person name="Putnam N.H."/>
            <person name="Rokhsar D.S."/>
        </authorList>
    </citation>
    <scope>NUCLEOTIDE SEQUENCE</scope>
    <source>
        <strain evidence="14 16">I ESC-2004</strain>
    </source>
</reference>
<dbReference type="GO" id="GO:0008138">
    <property type="term" value="F:protein tyrosine/serine/threonine phosphatase activity"/>
    <property type="evidence" value="ECO:0007669"/>
    <property type="project" value="InterPro"/>
</dbReference>
<dbReference type="AlphaFoldDB" id="R7VGF4"/>
<dbReference type="GO" id="GO:0005634">
    <property type="term" value="C:nucleus"/>
    <property type="evidence" value="ECO:0007669"/>
    <property type="project" value="UniProtKB-SubCell"/>
</dbReference>
<comment type="catalytic activity">
    <reaction evidence="8">
        <text>O-phospho-L-seryl-[protein] + H2O = L-seryl-[protein] + phosphate</text>
        <dbReference type="Rhea" id="RHEA:20629"/>
        <dbReference type="Rhea" id="RHEA-COMP:9863"/>
        <dbReference type="Rhea" id="RHEA-COMP:11604"/>
        <dbReference type="ChEBI" id="CHEBI:15377"/>
        <dbReference type="ChEBI" id="CHEBI:29999"/>
        <dbReference type="ChEBI" id="CHEBI:43474"/>
        <dbReference type="ChEBI" id="CHEBI:83421"/>
        <dbReference type="EC" id="3.1.3.16"/>
    </reaction>
</comment>
<dbReference type="PROSITE" id="PS50054">
    <property type="entry name" value="TYR_PHOSPHATASE_DUAL"/>
    <property type="match status" value="1"/>
</dbReference>
<keyword evidence="6" id="KW-0904">Protein phosphatase</keyword>
<reference evidence="16" key="1">
    <citation type="submission" date="2012-12" db="EMBL/GenBank/DDBJ databases">
        <authorList>
            <person name="Hellsten U."/>
            <person name="Grimwood J."/>
            <person name="Chapman J.A."/>
            <person name="Shapiro H."/>
            <person name="Aerts A."/>
            <person name="Otillar R.P."/>
            <person name="Terry A.Y."/>
            <person name="Boore J.L."/>
            <person name="Simakov O."/>
            <person name="Marletaz F."/>
            <person name="Cho S.-J."/>
            <person name="Edsinger-Gonzales E."/>
            <person name="Havlak P."/>
            <person name="Kuo D.-H."/>
            <person name="Larsson T."/>
            <person name="Lv J."/>
            <person name="Arendt D."/>
            <person name="Savage R."/>
            <person name="Osoegawa K."/>
            <person name="de Jong P."/>
            <person name="Lindberg D.R."/>
            <person name="Seaver E.C."/>
            <person name="Weisblat D.A."/>
            <person name="Putnam N.H."/>
            <person name="Grigoriev I.V."/>
            <person name="Rokhsar D.S."/>
        </authorList>
    </citation>
    <scope>NUCLEOTIDE SEQUENCE</scope>
    <source>
        <strain evidence="16">I ESC-2004</strain>
    </source>
</reference>
<evidence type="ECO:0000256" key="5">
    <source>
        <dbReference type="ARBA" id="ARBA00022801"/>
    </source>
</evidence>
<dbReference type="Proteomes" id="UP000014760">
    <property type="component" value="Unassembled WGS sequence"/>
</dbReference>
<evidence type="ECO:0000256" key="9">
    <source>
        <dbReference type="ARBA" id="ARBA00048336"/>
    </source>
</evidence>
<dbReference type="PROSITE" id="PS50056">
    <property type="entry name" value="TYR_PHOSPHATASE_2"/>
    <property type="match status" value="1"/>
</dbReference>
<dbReference type="OrthoDB" id="2017893at2759"/>
<organism evidence="14">
    <name type="scientific">Capitella teleta</name>
    <name type="common">Polychaete worm</name>
    <dbReference type="NCBI Taxonomy" id="283909"/>
    <lineage>
        <taxon>Eukaryota</taxon>
        <taxon>Metazoa</taxon>
        <taxon>Spiralia</taxon>
        <taxon>Lophotrochozoa</taxon>
        <taxon>Annelida</taxon>
        <taxon>Polychaeta</taxon>
        <taxon>Sedentaria</taxon>
        <taxon>Scolecida</taxon>
        <taxon>Capitellidae</taxon>
        <taxon>Capitella</taxon>
    </lineage>
</organism>
<dbReference type="EnsemblMetazoa" id="CapteT176337">
    <property type="protein sequence ID" value="CapteP176337"/>
    <property type="gene ID" value="CapteG176337"/>
</dbReference>
<accession>R7VGF4</accession>
<dbReference type="InterPro" id="IPR016278">
    <property type="entry name" value="DUSP12"/>
</dbReference>
<dbReference type="InterPro" id="IPR020422">
    <property type="entry name" value="TYR_PHOSPHATASE_DUAL_dom"/>
</dbReference>
<comment type="similarity">
    <text evidence="3">Belongs to the protein-tyrosine phosphatase family. Non-receptor class dual specificity subfamily.</text>
</comment>
<dbReference type="InterPro" id="IPR000340">
    <property type="entry name" value="Dual-sp_phosphatase_cat-dom"/>
</dbReference>
<evidence type="ECO:0000313" key="14">
    <source>
        <dbReference type="EMBL" id="ELU15396.1"/>
    </source>
</evidence>
<evidence type="ECO:0000256" key="10">
    <source>
        <dbReference type="ARBA" id="ARBA00051722"/>
    </source>
</evidence>
<feature type="domain" description="Tyrosine-protein phosphatase" evidence="12">
    <location>
        <begin position="1"/>
        <end position="138"/>
    </location>
</feature>
<evidence type="ECO:0000256" key="4">
    <source>
        <dbReference type="ARBA" id="ARBA00022490"/>
    </source>
</evidence>
<protein>
    <submittedName>
        <fullName evidence="14 15">Uncharacterized protein</fullName>
    </submittedName>
</protein>
<dbReference type="STRING" id="283909.R7VGF4"/>
<comment type="catalytic activity">
    <reaction evidence="9">
        <text>O-phospho-L-threonyl-[protein] + H2O = L-threonyl-[protein] + phosphate</text>
        <dbReference type="Rhea" id="RHEA:47004"/>
        <dbReference type="Rhea" id="RHEA-COMP:11060"/>
        <dbReference type="Rhea" id="RHEA-COMP:11605"/>
        <dbReference type="ChEBI" id="CHEBI:15377"/>
        <dbReference type="ChEBI" id="CHEBI:30013"/>
        <dbReference type="ChEBI" id="CHEBI:43474"/>
        <dbReference type="ChEBI" id="CHEBI:61977"/>
        <dbReference type="EC" id="3.1.3.16"/>
    </reaction>
</comment>
<dbReference type="Pfam" id="PF00782">
    <property type="entry name" value="DSPc"/>
    <property type="match status" value="1"/>
</dbReference>
<keyword evidence="16" id="KW-1185">Reference proteome</keyword>
<evidence type="ECO:0000256" key="7">
    <source>
        <dbReference type="ARBA" id="ARBA00023242"/>
    </source>
</evidence>
<dbReference type="PANTHER" id="PTHR45848">
    <property type="entry name" value="DUAL SPECIFICITY PROTEIN PHOSPHATASE 12 FAMILY MEMBER"/>
    <property type="match status" value="1"/>
</dbReference>
<evidence type="ECO:0000256" key="3">
    <source>
        <dbReference type="ARBA" id="ARBA00008601"/>
    </source>
</evidence>
<dbReference type="InterPro" id="IPR000387">
    <property type="entry name" value="Tyr_Pase_dom"/>
</dbReference>
<evidence type="ECO:0000313" key="16">
    <source>
        <dbReference type="Proteomes" id="UP000014760"/>
    </source>
</evidence>
<evidence type="ECO:0000256" key="8">
    <source>
        <dbReference type="ARBA" id="ARBA00047761"/>
    </source>
</evidence>
<dbReference type="InterPro" id="IPR016130">
    <property type="entry name" value="Tyr_Pase_AS"/>
</dbReference>
<keyword evidence="7" id="KW-0539">Nucleus</keyword>
<comment type="subcellular location">
    <subcellularLocation>
        <location evidence="2">Cytoplasm</location>
    </subcellularLocation>
    <subcellularLocation>
        <location evidence="1">Nucleus</location>
    </subcellularLocation>
</comment>
<evidence type="ECO:0000256" key="11">
    <source>
        <dbReference type="PIRSR" id="PIRSR000941-50"/>
    </source>
</evidence>
<dbReference type="SUPFAM" id="SSF52799">
    <property type="entry name" value="(Phosphotyrosine protein) phosphatases II"/>
    <property type="match status" value="1"/>
</dbReference>
<keyword evidence="4" id="KW-0963">Cytoplasm</keyword>
<keyword evidence="5" id="KW-0378">Hydrolase</keyword>
<gene>
    <name evidence="14" type="ORF">CAPTEDRAFT_176337</name>
</gene>
<dbReference type="Gene3D" id="3.90.190.10">
    <property type="entry name" value="Protein tyrosine phosphatase superfamily"/>
    <property type="match status" value="1"/>
</dbReference>
<dbReference type="OMA" id="FAWQGMQ"/>
<dbReference type="GO" id="GO:0004725">
    <property type="term" value="F:protein tyrosine phosphatase activity"/>
    <property type="evidence" value="ECO:0007669"/>
    <property type="project" value="UniProtKB-EC"/>
</dbReference>
<reference evidence="15" key="3">
    <citation type="submission" date="2015-06" db="UniProtKB">
        <authorList>
            <consortium name="EnsemblMetazoa"/>
        </authorList>
    </citation>
    <scope>IDENTIFICATION</scope>
</reference>
<dbReference type="EMBL" id="KB293808">
    <property type="protein sequence ID" value="ELU15396.1"/>
    <property type="molecule type" value="Genomic_DNA"/>
</dbReference>
<dbReference type="SMART" id="SM00195">
    <property type="entry name" value="DSPc"/>
    <property type="match status" value="1"/>
</dbReference>
<evidence type="ECO:0000259" key="13">
    <source>
        <dbReference type="PROSITE" id="PS50056"/>
    </source>
</evidence>
<dbReference type="PANTHER" id="PTHR45848:SF4">
    <property type="entry name" value="DUAL SPECIFICITY PROTEIN PHOSPHATASE 12"/>
    <property type="match status" value="1"/>
</dbReference>
<dbReference type="InterPro" id="IPR029021">
    <property type="entry name" value="Prot-tyrosine_phosphatase-like"/>
</dbReference>
<evidence type="ECO:0000256" key="2">
    <source>
        <dbReference type="ARBA" id="ARBA00004496"/>
    </source>
</evidence>
<dbReference type="FunCoup" id="R7VGF4">
    <property type="interactions" value="1911"/>
</dbReference>
<dbReference type="EMBL" id="AMQN01000634">
    <property type="status" value="NOT_ANNOTATED_CDS"/>
    <property type="molecule type" value="Genomic_DNA"/>
</dbReference>
<feature type="domain" description="Tyrosine specific protein phosphatases" evidence="13">
    <location>
        <begin position="55"/>
        <end position="119"/>
    </location>
</feature>
<dbReference type="GO" id="GO:0004722">
    <property type="term" value="F:protein serine/threonine phosphatase activity"/>
    <property type="evidence" value="ECO:0007669"/>
    <property type="project" value="UniProtKB-EC"/>
</dbReference>